<dbReference type="InterPro" id="IPR051802">
    <property type="entry name" value="YfhM-like"/>
</dbReference>
<dbReference type="InterPro" id="IPR002890">
    <property type="entry name" value="MG2"/>
</dbReference>
<reference evidence="3 4" key="1">
    <citation type="submission" date="2019-02" db="EMBL/GenBank/DDBJ databases">
        <title>Deep-cultivation of Planctomycetes and their phenomic and genomic characterization uncovers novel biology.</title>
        <authorList>
            <person name="Wiegand S."/>
            <person name="Jogler M."/>
            <person name="Boedeker C."/>
            <person name="Pinto D."/>
            <person name="Vollmers J."/>
            <person name="Rivas-Marin E."/>
            <person name="Kohn T."/>
            <person name="Peeters S.H."/>
            <person name="Heuer A."/>
            <person name="Rast P."/>
            <person name="Oberbeckmann S."/>
            <person name="Bunk B."/>
            <person name="Jeske O."/>
            <person name="Meyerdierks A."/>
            <person name="Storesund J.E."/>
            <person name="Kallscheuer N."/>
            <person name="Luecker S."/>
            <person name="Lage O.M."/>
            <person name="Pohl T."/>
            <person name="Merkel B.J."/>
            <person name="Hornburger P."/>
            <person name="Mueller R.-W."/>
            <person name="Bruemmer F."/>
            <person name="Labrenz M."/>
            <person name="Spormann A.M."/>
            <person name="Op Den Camp H."/>
            <person name="Overmann J."/>
            <person name="Amann R."/>
            <person name="Jetten M.S.M."/>
            <person name="Mascher T."/>
            <person name="Medema M.H."/>
            <person name="Devos D.P."/>
            <person name="Kaster A.-K."/>
            <person name="Ovreas L."/>
            <person name="Rohde M."/>
            <person name="Galperin M.Y."/>
            <person name="Jogler C."/>
        </authorList>
    </citation>
    <scope>NUCLEOTIDE SEQUENCE [LARGE SCALE GENOMIC DNA]</scope>
    <source>
        <strain evidence="3 4">CA85</strain>
    </source>
</reference>
<evidence type="ECO:0000256" key="1">
    <source>
        <dbReference type="ARBA" id="ARBA00010556"/>
    </source>
</evidence>
<evidence type="ECO:0000313" key="4">
    <source>
        <dbReference type="Proteomes" id="UP000318053"/>
    </source>
</evidence>
<dbReference type="Pfam" id="PF01835">
    <property type="entry name" value="MG2"/>
    <property type="match status" value="1"/>
</dbReference>
<comment type="similarity">
    <text evidence="1">Belongs to the protease inhibitor I39 (alpha-2-macroglobulin) family. Bacterial alpha-2-macroglobulin subfamily.</text>
</comment>
<dbReference type="SMART" id="SM01419">
    <property type="entry name" value="Thiol-ester_cl"/>
    <property type="match status" value="1"/>
</dbReference>
<dbReference type="PANTHER" id="PTHR40094">
    <property type="entry name" value="ALPHA-2-MACROGLOBULIN HOMOLOG"/>
    <property type="match status" value="1"/>
</dbReference>
<dbReference type="Pfam" id="PF17973">
    <property type="entry name" value="bMG10"/>
    <property type="match status" value="1"/>
</dbReference>
<sequence length="2080" mass="230802">MNARCGLIGTFISLVLILALLAPAPLMTSNAATPLDPSGWKPIQDAIESGLPKTAIEEIEKQLPKALEQNDDGLIIRLLATRATLDGMLEGGGEVHRIVRLQADMETAPASTKPVINAILANWFWSYYQQNQWRFQNRTEIDPQVTGAAEPVKIKSVDDITTWSRQRIIGQSAALFEAALNSDDGSEKTLRQTPIGDYDDLLVKGSAPDEYRPTLYDFVVADAIDFYNDAHQTYAGPAARFELMADSPIFADVDAFLRWQVPNTDAASPLRRATTLYQDWLEFHRGDDDSTALIDADLHRLDFARDHAIGDPDGDRLEEALKSFIVRYKKSPLSTRAQFHLATHARQNNELVRAHSIAQSAIDAHPESLGARQCAVLIEQIEAPSIEIATEQIWNPDLDEAAQAKINVKYRNTTTVYFRLVKLDYQALREAGQQPRYTNRDQRIELMASDPVASWSADLPPTEDYRDSTEHLPAHLDVPRGAYYLIASTSEDFPLEGEYTALTDVWISGLSIVVESRYDDQVIVGYLVNGRSGEPLGGAKIDVWGQSRSNRGRQEASRQTTLQTNEQGRFAFDSTGLRGVNFLATHGDDQLWSRTLNSYGNRNRGSEDHDVTRSHFFTDRSIYRPGQVLRYKVICTRSNATQNEYQVSADQQITVELLDANNKVVHTANHRCNELGSCHGSFNLPASGLTGGMMLRTTGAFQGATSIRVEEYKRPKFEVKIEAPTDPVRLGEPVTVSGEATAYTSAAIDGAKVSYRVIRKTEFPVWWRYRCWWLPPSPQPEQTIAEGTTTTDETGKFSVTFDALPDQSVDRESEPKFRYEITADVTDTTGETRDAVTSVLIGYTTMEATLSTSQANWLSDEQPIEINVATKTLQGDAVSAKVKVDVYSLKKPESIGRKRIGNSGVWDRLGVQPGQLDENEDKVRAEEPNSWPQDKIVKTVELTTDAAGSANFEVELGAGNFRAVLSAVDSAGNDVQAILPLQVIDPDAERCELAIASLFATEKNSYQPGETFRAVWGSGYAAARAFVEVTHRGKSLQQFWTSEDRTQVEITQDIDESMRGGFQVRVWMVRENRLYLHQTHVNVPWSDKELSIRWEHFVSKLKPGQQETWTAVIEGPGGDASDQGEAAMQQAAEMVATLYDASLDAFTPHVFHSGFGLFYQDRDHVSIDDQNQWDHLQQISSHSYRRSHVAQLTYRQYPVELQSHAHRPGRMQALGRSRGVMPMMMAESAVMADGAEPAAAPKLAMKAGAAADVAEEGMLDSFAASADDTGAADKKNVDLSDVAPRKNLNETAFFFPDLLADDDGVVRMNFTMPEALTRWQFIGFAHTADLAGGLLRDTAVTSKDLMVQPNPPRVLREGDEIEITVKVTNQSPTVQSGTVALQFSSARTGDSVDNQLSNAAVRQSFEIPAGRSQSFSWPIRVPDGIGFLTYKAVGSTGRLSDGEEGYLPVLSRKILVHESIALPVDGKETKTFTLDKLADLNPDSSSIRSESLTVQMTSNPAWYAVMALPYLMDYPYECSEQTFNRLYANLLARHIATSDPKIERVFDVWRNQPMPSKDAPGGRDTLASPLQQNEELASIALTETPWVLEAESESEARRNVGILFDQNRVNDQVQRLTRRLIDVQADDGSWPWFPGGRSNSFITLYIATGYGRLRHLGADVDASPAIKALAHLDAFSKKLYDDIDPDDRNQNHLSSTIALYLYGRSFFLGDADVAVDAKPALEYWLDQAAEHWLELPRMSEAHVAIALKRFGRADDAGAIVRSLKERSLTDDTGMHWNDEVRGWFWYQADIETQAMMIEVFDEVAADQSSVESCKAWLLRQKETRSWETTKATADAVYALLLRGVDILADQTLVDVKVGEQAVEQESVEAGTGFYEQRFTAAEIKPEMGSITVTKTTPGIAWGGVHWSFFQNVDEVTPHEGTPLEIQKQLFVVRSTPSGEVLRPIVGGLVAGAGADSTPNQNVDADGTPIEVGDEIVSRLIVRASRAMEFIHLKDSRGSGTEPTNVLSGYRWQDALGYYQSTRDAAEHFFIDDLPKGTYVLESRSRVQLKGQYQSGLATIESMYAPQYNSHSESYLMKVGE</sequence>
<keyword evidence="4" id="KW-1185">Reference proteome</keyword>
<dbReference type="EMBL" id="SJPK01000006">
    <property type="protein sequence ID" value="TWT66200.1"/>
    <property type="molecule type" value="Genomic_DNA"/>
</dbReference>
<dbReference type="SMART" id="SM01360">
    <property type="entry name" value="A2M"/>
    <property type="match status" value="1"/>
</dbReference>
<feature type="domain" description="Alpha-2-macroglobulin" evidence="2">
    <location>
        <begin position="1291"/>
        <end position="1381"/>
    </location>
</feature>
<dbReference type="InterPro" id="IPR047565">
    <property type="entry name" value="Alpha-macroglob_thiol-ester_cl"/>
</dbReference>
<dbReference type="Gene3D" id="1.50.10.20">
    <property type="match status" value="1"/>
</dbReference>
<dbReference type="GO" id="GO:0004866">
    <property type="term" value="F:endopeptidase inhibitor activity"/>
    <property type="evidence" value="ECO:0007669"/>
    <property type="project" value="InterPro"/>
</dbReference>
<dbReference type="InterPro" id="IPR041246">
    <property type="entry name" value="Bact_MG10"/>
</dbReference>
<protein>
    <submittedName>
        <fullName evidence="3">MG2 domain protein</fullName>
    </submittedName>
</protein>
<dbReference type="Proteomes" id="UP000318053">
    <property type="component" value="Unassembled WGS sequence"/>
</dbReference>
<dbReference type="InterPro" id="IPR008930">
    <property type="entry name" value="Terpenoid_cyclase/PrenylTrfase"/>
</dbReference>
<name>A0A5C5XTG2_9BACT</name>
<evidence type="ECO:0000259" key="2">
    <source>
        <dbReference type="SMART" id="SM01360"/>
    </source>
</evidence>
<dbReference type="SUPFAM" id="SSF48239">
    <property type="entry name" value="Terpenoid cyclases/Protein prenyltransferases"/>
    <property type="match status" value="1"/>
</dbReference>
<dbReference type="InterPro" id="IPR001599">
    <property type="entry name" value="Macroglobln_a2"/>
</dbReference>
<proteinExistence type="inferred from homology"/>
<evidence type="ECO:0000313" key="3">
    <source>
        <dbReference type="EMBL" id="TWT66200.1"/>
    </source>
</evidence>
<dbReference type="Pfam" id="PF00207">
    <property type="entry name" value="A2M"/>
    <property type="match status" value="1"/>
</dbReference>
<comment type="caution">
    <text evidence="3">The sequence shown here is derived from an EMBL/GenBank/DDBJ whole genome shotgun (WGS) entry which is preliminary data.</text>
</comment>
<accession>A0A5C5XTG2</accession>
<dbReference type="PANTHER" id="PTHR40094:SF1">
    <property type="entry name" value="UBIQUITIN DOMAIN-CONTAINING PROTEIN"/>
    <property type="match status" value="1"/>
</dbReference>
<organism evidence="3 4">
    <name type="scientific">Allorhodopirellula solitaria</name>
    <dbReference type="NCBI Taxonomy" id="2527987"/>
    <lineage>
        <taxon>Bacteria</taxon>
        <taxon>Pseudomonadati</taxon>
        <taxon>Planctomycetota</taxon>
        <taxon>Planctomycetia</taxon>
        <taxon>Pirellulales</taxon>
        <taxon>Pirellulaceae</taxon>
        <taxon>Allorhodopirellula</taxon>
    </lineage>
</organism>
<gene>
    <name evidence="3" type="ORF">CA85_30640</name>
</gene>
<dbReference type="Gene3D" id="2.60.40.1930">
    <property type="match status" value="1"/>
</dbReference>